<sequence length="231" mass="24280">MIPLKKFGSILLLSAVLFLSSVLLFSSSAVVFAEGSISGTLPASPPDPSPTTLSSQNPDKNPTGNPDENNSQSNSVNDSSEDKVSASSTSSETQNRPNDSEARISIVLEMDDLLLKQKPKRVLVSLIGKDASGAVSVLRIPLPLDGQTLKLSLKPGTYRIYKEPAFGLQIKTMVLAQESPETSSLPEKTGSGQSLDLSAGARYTLTLSAEGLSDNGVSISYTLPVSKPASE</sequence>
<evidence type="ECO:0000313" key="2">
    <source>
        <dbReference type="EMBL" id="VYU66833.1"/>
    </source>
</evidence>
<accession>A0A6N3GSB2</accession>
<feature type="region of interest" description="Disordered" evidence="1">
    <location>
        <begin position="39"/>
        <end position="102"/>
    </location>
</feature>
<protein>
    <submittedName>
        <fullName evidence="2">Uncharacterized protein</fullName>
    </submittedName>
</protein>
<gene>
    <name evidence="2" type="ORF">ELLFYP34_00657</name>
</gene>
<name>A0A6N3GSB2_EUBLI</name>
<evidence type="ECO:0000256" key="1">
    <source>
        <dbReference type="SAM" id="MobiDB-lite"/>
    </source>
</evidence>
<dbReference type="EMBL" id="CACRTR010000023">
    <property type="protein sequence ID" value="VYU66833.1"/>
    <property type="molecule type" value="Genomic_DNA"/>
</dbReference>
<feature type="compositionally biased region" description="Polar residues" evidence="1">
    <location>
        <begin position="85"/>
        <end position="97"/>
    </location>
</feature>
<proteinExistence type="predicted"/>
<feature type="compositionally biased region" description="Low complexity" evidence="1">
    <location>
        <begin position="69"/>
        <end position="78"/>
    </location>
</feature>
<organism evidence="2">
    <name type="scientific">Eubacterium limosum</name>
    <dbReference type="NCBI Taxonomy" id="1736"/>
    <lineage>
        <taxon>Bacteria</taxon>
        <taxon>Bacillati</taxon>
        <taxon>Bacillota</taxon>
        <taxon>Clostridia</taxon>
        <taxon>Eubacteriales</taxon>
        <taxon>Eubacteriaceae</taxon>
        <taxon>Eubacterium</taxon>
    </lineage>
</organism>
<dbReference type="AlphaFoldDB" id="A0A6N3GSB2"/>
<reference evidence="2" key="1">
    <citation type="submission" date="2019-11" db="EMBL/GenBank/DDBJ databases">
        <authorList>
            <person name="Feng L."/>
        </authorList>
    </citation>
    <scope>NUCLEOTIDE SEQUENCE</scope>
    <source>
        <strain evidence="2">ElimosumLFYP34</strain>
    </source>
</reference>
<feature type="compositionally biased region" description="Polar residues" evidence="1">
    <location>
        <begin position="56"/>
        <end position="68"/>
    </location>
</feature>